<dbReference type="PROSITE" id="PS51918">
    <property type="entry name" value="RADICAL_SAM"/>
    <property type="match status" value="1"/>
</dbReference>
<keyword evidence="5" id="KW-0411">Iron-sulfur</keyword>
<keyword evidence="8" id="KW-1185">Reference proteome</keyword>
<dbReference type="SFLD" id="SFLDG01067">
    <property type="entry name" value="SPASM/twitch_domain_containing"/>
    <property type="match status" value="1"/>
</dbReference>
<evidence type="ECO:0000256" key="3">
    <source>
        <dbReference type="ARBA" id="ARBA00022723"/>
    </source>
</evidence>
<dbReference type="InterPro" id="IPR013785">
    <property type="entry name" value="Aldolase_TIM"/>
</dbReference>
<dbReference type="Gene3D" id="3.20.20.70">
    <property type="entry name" value="Aldolase class I"/>
    <property type="match status" value="1"/>
</dbReference>
<comment type="caution">
    <text evidence="7">The sequence shown here is derived from an EMBL/GenBank/DDBJ whole genome shotgun (WGS) entry which is preliminary data.</text>
</comment>
<keyword evidence="4" id="KW-0408">Iron</keyword>
<evidence type="ECO:0000256" key="2">
    <source>
        <dbReference type="ARBA" id="ARBA00022691"/>
    </source>
</evidence>
<dbReference type="EMBL" id="JACIFF010000008">
    <property type="protein sequence ID" value="MBB4080446.1"/>
    <property type="molecule type" value="Genomic_DNA"/>
</dbReference>
<dbReference type="Proteomes" id="UP000576209">
    <property type="component" value="Unassembled WGS sequence"/>
</dbReference>
<keyword evidence="2" id="KW-0949">S-adenosyl-L-methionine</keyword>
<dbReference type="GO" id="GO:0051536">
    <property type="term" value="F:iron-sulfur cluster binding"/>
    <property type="evidence" value="ECO:0007669"/>
    <property type="project" value="UniProtKB-KW"/>
</dbReference>
<dbReference type="SFLD" id="SFLDS00029">
    <property type="entry name" value="Radical_SAM"/>
    <property type="match status" value="1"/>
</dbReference>
<evidence type="ECO:0000256" key="1">
    <source>
        <dbReference type="ARBA" id="ARBA00001966"/>
    </source>
</evidence>
<dbReference type="GO" id="GO:0003824">
    <property type="term" value="F:catalytic activity"/>
    <property type="evidence" value="ECO:0007669"/>
    <property type="project" value="InterPro"/>
</dbReference>
<dbReference type="PANTHER" id="PTHR11228:SF7">
    <property type="entry name" value="PQQA PEPTIDE CYCLASE"/>
    <property type="match status" value="1"/>
</dbReference>
<dbReference type="Pfam" id="PF04055">
    <property type="entry name" value="Radical_SAM"/>
    <property type="match status" value="1"/>
</dbReference>
<evidence type="ECO:0000256" key="4">
    <source>
        <dbReference type="ARBA" id="ARBA00023004"/>
    </source>
</evidence>
<evidence type="ECO:0000313" key="8">
    <source>
        <dbReference type="Proteomes" id="UP000576209"/>
    </source>
</evidence>
<dbReference type="SUPFAM" id="SSF102114">
    <property type="entry name" value="Radical SAM enzymes"/>
    <property type="match status" value="1"/>
</dbReference>
<evidence type="ECO:0000313" key="7">
    <source>
        <dbReference type="EMBL" id="MBB4080446.1"/>
    </source>
</evidence>
<dbReference type="InterPro" id="IPR058240">
    <property type="entry name" value="rSAM_sf"/>
</dbReference>
<dbReference type="CDD" id="cd01335">
    <property type="entry name" value="Radical_SAM"/>
    <property type="match status" value="1"/>
</dbReference>
<dbReference type="GO" id="GO:0046872">
    <property type="term" value="F:metal ion binding"/>
    <property type="evidence" value="ECO:0007669"/>
    <property type="project" value="UniProtKB-KW"/>
</dbReference>
<dbReference type="PANTHER" id="PTHR11228">
    <property type="entry name" value="RADICAL SAM DOMAIN PROTEIN"/>
    <property type="match status" value="1"/>
</dbReference>
<sequence length="339" mass="37818">MESADFSIVHVHPTLSCNLRCRHCYSSSSPGEKAGLRSGEVVAYLQYLREVHGFNVLSVSGGEPFLYTELNELLEGARKLGYHNQVVSNGMLLKSRRSEKTLNYIDSVAVSVDGDRELHNALRDSTTAYDRMLEGLSVLRETGMPFGLIHTLTKKSWRLIPRLVELATAQGAGLLQLHPLEAAGRATTEVNDTLFLDQADLHRVFILATIIRDTVTDLKVQLDLVHQDYLVDHPEMVHAGEPVPAAVRDVFREIIITETGDVLPISYGFSPDYLIDTIHSGRSRTTDPVGEFLRERGPALRALINRTYDRMVTAKDEALFNWSERIVRESHGFAPAALV</sequence>
<dbReference type="RefSeq" id="WP_183496683.1">
    <property type="nucleotide sequence ID" value="NZ_JACIFF010000008.1"/>
</dbReference>
<dbReference type="InterPro" id="IPR007197">
    <property type="entry name" value="rSAM"/>
</dbReference>
<protein>
    <submittedName>
        <fullName evidence="7">MoaA/NifB/PqqE/SkfB family radical SAM enzyme</fullName>
    </submittedName>
</protein>
<gene>
    <name evidence="7" type="ORF">GGR28_003080</name>
</gene>
<proteinExistence type="predicted"/>
<reference evidence="7 8" key="1">
    <citation type="submission" date="2020-08" db="EMBL/GenBank/DDBJ databases">
        <title>Genomic Encyclopedia of Type Strains, Phase IV (KMG-IV): sequencing the most valuable type-strain genomes for metagenomic binning, comparative biology and taxonomic classification.</title>
        <authorList>
            <person name="Goeker M."/>
        </authorList>
    </citation>
    <scope>NUCLEOTIDE SEQUENCE [LARGE SCALE GENOMIC DNA]</scope>
    <source>
        <strain evidence="7 8">DSM 105137</strain>
    </source>
</reference>
<evidence type="ECO:0000259" key="6">
    <source>
        <dbReference type="PROSITE" id="PS51918"/>
    </source>
</evidence>
<accession>A0A840EHS1</accession>
<dbReference type="AlphaFoldDB" id="A0A840EHS1"/>
<evidence type="ECO:0000256" key="5">
    <source>
        <dbReference type="ARBA" id="ARBA00023014"/>
    </source>
</evidence>
<name>A0A840EHS1_9BACT</name>
<comment type="cofactor">
    <cofactor evidence="1">
        <name>[4Fe-4S] cluster</name>
        <dbReference type="ChEBI" id="CHEBI:49883"/>
    </cofactor>
</comment>
<organism evidence="7 8">
    <name type="scientific">Neolewinella aquimaris</name>
    <dbReference type="NCBI Taxonomy" id="1835722"/>
    <lineage>
        <taxon>Bacteria</taxon>
        <taxon>Pseudomonadati</taxon>
        <taxon>Bacteroidota</taxon>
        <taxon>Saprospiria</taxon>
        <taxon>Saprospirales</taxon>
        <taxon>Lewinellaceae</taxon>
        <taxon>Neolewinella</taxon>
    </lineage>
</organism>
<dbReference type="InterPro" id="IPR050377">
    <property type="entry name" value="Radical_SAM_PqqE_MftC-like"/>
</dbReference>
<feature type="domain" description="Radical SAM core" evidence="6">
    <location>
        <begin position="1"/>
        <end position="217"/>
    </location>
</feature>
<keyword evidence="3" id="KW-0479">Metal-binding</keyword>